<dbReference type="EMBL" id="NVSR01000149">
    <property type="protein sequence ID" value="PCI23211.1"/>
    <property type="molecule type" value="Genomic_DNA"/>
</dbReference>
<evidence type="ECO:0000313" key="1">
    <source>
        <dbReference type="EMBL" id="PCI23211.1"/>
    </source>
</evidence>
<sequence>NSSKKLSKREKFPYYYNHGFIDYYIYHDDNHGPYKKLAVKKGDATSQTAADISIEGDIVSLIVPLTPLVNLQFNDIPKIISKVETEFLLRSRSDYFNLINDESAPETFARTFESNPVQALDYLLSQIKKDIETSDKIDKISIDIKGLSGFLEHQTIRYYLCSAADYKRGIIKDEYLSEDIKLWIVTASFPPMIWVAELSIPKLIRKNLLVGQIVLDASSDGIDQQSPIISVHFWDKYYFYSRDTNSIKEYNFSKKIRSLFHRDSL</sequence>
<evidence type="ECO:0000313" key="2">
    <source>
        <dbReference type="Proteomes" id="UP000218113"/>
    </source>
</evidence>
<gene>
    <name evidence="1" type="ORF">COB67_12965</name>
</gene>
<accession>A0A2A4SQ71</accession>
<name>A0A2A4SQ71_9DELT</name>
<dbReference type="AlphaFoldDB" id="A0A2A4SQ71"/>
<dbReference type="Proteomes" id="UP000218113">
    <property type="component" value="Unassembled WGS sequence"/>
</dbReference>
<reference evidence="2" key="1">
    <citation type="submission" date="2017-08" db="EMBL/GenBank/DDBJ databases">
        <title>A dynamic microbial community with high functional redundancy inhabits the cold, oxic subseafloor aquifer.</title>
        <authorList>
            <person name="Tully B.J."/>
            <person name="Wheat C.G."/>
            <person name="Glazer B.T."/>
            <person name="Huber J.A."/>
        </authorList>
    </citation>
    <scope>NUCLEOTIDE SEQUENCE [LARGE SCALE GENOMIC DNA]</scope>
</reference>
<protein>
    <submittedName>
        <fullName evidence="1">Uncharacterized protein</fullName>
    </submittedName>
</protein>
<feature type="non-terminal residue" evidence="1">
    <location>
        <position position="1"/>
    </location>
</feature>
<organism evidence="1 2">
    <name type="scientific">SAR324 cluster bacterium</name>
    <dbReference type="NCBI Taxonomy" id="2024889"/>
    <lineage>
        <taxon>Bacteria</taxon>
        <taxon>Deltaproteobacteria</taxon>
        <taxon>SAR324 cluster</taxon>
    </lineage>
</organism>
<proteinExistence type="predicted"/>
<comment type="caution">
    <text evidence="1">The sequence shown here is derived from an EMBL/GenBank/DDBJ whole genome shotgun (WGS) entry which is preliminary data.</text>
</comment>